<comment type="caution">
    <text evidence="2">The sequence shown here is derived from an EMBL/GenBank/DDBJ whole genome shotgun (WGS) entry which is preliminary data.</text>
</comment>
<feature type="compositionally biased region" description="Basic and acidic residues" evidence="1">
    <location>
        <begin position="1"/>
        <end position="14"/>
    </location>
</feature>
<name>A0AAV6VIF6_9ARAC</name>
<evidence type="ECO:0000256" key="1">
    <source>
        <dbReference type="SAM" id="MobiDB-lite"/>
    </source>
</evidence>
<keyword evidence="3" id="KW-1185">Reference proteome</keyword>
<dbReference type="EMBL" id="JAFNEN010000089">
    <property type="protein sequence ID" value="KAG8195401.1"/>
    <property type="molecule type" value="Genomic_DNA"/>
</dbReference>
<dbReference type="AlphaFoldDB" id="A0AAV6VIF6"/>
<accession>A0AAV6VIF6</accession>
<feature type="region of interest" description="Disordered" evidence="1">
    <location>
        <begin position="1"/>
        <end position="24"/>
    </location>
</feature>
<proteinExistence type="predicted"/>
<protein>
    <submittedName>
        <fullName evidence="2">Uncharacterized protein</fullName>
    </submittedName>
</protein>
<sequence>MTHLNTHDDPDNKPHSTVKKHSARKNEVTITITINGNKKKIFWALASTTWLPPFEKVRFILIHLRELRHLDDKPVTTLERFNCGGKQEDPTYLDDIQNFILDCKTTLIDKFHRRFNAIV</sequence>
<gene>
    <name evidence="2" type="ORF">JTE90_001413</name>
</gene>
<evidence type="ECO:0000313" key="2">
    <source>
        <dbReference type="EMBL" id="KAG8195401.1"/>
    </source>
</evidence>
<evidence type="ECO:0000313" key="3">
    <source>
        <dbReference type="Proteomes" id="UP000827092"/>
    </source>
</evidence>
<organism evidence="2 3">
    <name type="scientific">Oedothorax gibbosus</name>
    <dbReference type="NCBI Taxonomy" id="931172"/>
    <lineage>
        <taxon>Eukaryota</taxon>
        <taxon>Metazoa</taxon>
        <taxon>Ecdysozoa</taxon>
        <taxon>Arthropoda</taxon>
        <taxon>Chelicerata</taxon>
        <taxon>Arachnida</taxon>
        <taxon>Araneae</taxon>
        <taxon>Araneomorphae</taxon>
        <taxon>Entelegynae</taxon>
        <taxon>Araneoidea</taxon>
        <taxon>Linyphiidae</taxon>
        <taxon>Erigoninae</taxon>
        <taxon>Oedothorax</taxon>
    </lineage>
</organism>
<dbReference type="Proteomes" id="UP000827092">
    <property type="component" value="Unassembled WGS sequence"/>
</dbReference>
<reference evidence="2 3" key="1">
    <citation type="journal article" date="2022" name="Nat. Ecol. Evol.">
        <title>A masculinizing supergene underlies an exaggerated male reproductive morph in a spider.</title>
        <authorList>
            <person name="Hendrickx F."/>
            <person name="De Corte Z."/>
            <person name="Sonet G."/>
            <person name="Van Belleghem S.M."/>
            <person name="Kostlbacher S."/>
            <person name="Vangestel C."/>
        </authorList>
    </citation>
    <scope>NUCLEOTIDE SEQUENCE [LARGE SCALE GENOMIC DNA]</scope>
    <source>
        <strain evidence="2">W744_W776</strain>
    </source>
</reference>